<dbReference type="GO" id="GO:0046912">
    <property type="term" value="F:acyltransferase activity, acyl groups converted into alkyl on transfer"/>
    <property type="evidence" value="ECO:0007669"/>
    <property type="project" value="InterPro"/>
</dbReference>
<dbReference type="Pfam" id="PF22617">
    <property type="entry name" value="HCS_D2"/>
    <property type="match status" value="1"/>
</dbReference>
<protein>
    <submittedName>
        <fullName evidence="4">Homoaconitate hydratase</fullName>
    </submittedName>
</protein>
<evidence type="ECO:0000259" key="3">
    <source>
        <dbReference type="PROSITE" id="PS50991"/>
    </source>
</evidence>
<dbReference type="PANTHER" id="PTHR42880:SF1">
    <property type="entry name" value="ISOPROPYLMALATE_HOMOCITRATE_CITRAMALATE SYNTHASE FAMILY PROTEIN"/>
    <property type="match status" value="1"/>
</dbReference>
<evidence type="ECO:0000256" key="2">
    <source>
        <dbReference type="RuleBase" id="RU003523"/>
    </source>
</evidence>
<reference evidence="4 5" key="1">
    <citation type="journal article" date="2019" name="ISME J.">
        <title>Insights into ecological role of a new deltaproteobacterial order Candidatus Acidulodesulfobacterales by metagenomics and metatranscriptomics.</title>
        <authorList>
            <person name="Tan S."/>
            <person name="Liu J."/>
            <person name="Fang Y."/>
            <person name="Hedlund B.P."/>
            <person name="Lian Z.H."/>
            <person name="Huang L.Y."/>
            <person name="Li J.T."/>
            <person name="Huang L.N."/>
            <person name="Li W.J."/>
            <person name="Jiang H.C."/>
            <person name="Dong H.L."/>
            <person name="Shu W.S."/>
        </authorList>
    </citation>
    <scope>NUCLEOTIDE SEQUENCE [LARGE SCALE GENOMIC DNA]</scope>
    <source>
        <strain evidence="4">AP2</strain>
    </source>
</reference>
<dbReference type="EMBL" id="SGBC01000001">
    <property type="protein sequence ID" value="RZD17306.1"/>
    <property type="molecule type" value="Genomic_DNA"/>
</dbReference>
<comment type="caution">
    <text evidence="4">The sequence shown here is derived from an EMBL/GenBank/DDBJ whole genome shotgun (WGS) entry which is preliminary data.</text>
</comment>
<keyword evidence="1 2" id="KW-0808">Transferase</keyword>
<accession>A0A519BJ72</accession>
<proteinExistence type="inferred from homology"/>
<gene>
    <name evidence="4" type="primary">aksA</name>
    <name evidence="4" type="ORF">EVJ46_03500</name>
</gene>
<dbReference type="AlphaFoldDB" id="A0A519BJ72"/>
<name>A0A519BJ72_ACIG2</name>
<dbReference type="InterPro" id="IPR000891">
    <property type="entry name" value="PYR_CT"/>
</dbReference>
<comment type="similarity">
    <text evidence="2">Belongs to the alpha-IPM synthase/homocitrate synthase family.</text>
</comment>
<dbReference type="Gene3D" id="3.20.20.70">
    <property type="entry name" value="Aldolase class I"/>
    <property type="match status" value="1"/>
</dbReference>
<evidence type="ECO:0000313" key="4">
    <source>
        <dbReference type="EMBL" id="RZD17306.1"/>
    </source>
</evidence>
<dbReference type="PROSITE" id="PS50991">
    <property type="entry name" value="PYR_CT"/>
    <property type="match status" value="1"/>
</dbReference>
<dbReference type="PROSITE" id="PS00815">
    <property type="entry name" value="AIPM_HOMOCIT_SYNTH_1"/>
    <property type="match status" value="1"/>
</dbReference>
<dbReference type="Proteomes" id="UP000316562">
    <property type="component" value="Unassembled WGS sequence"/>
</dbReference>
<dbReference type="InterPro" id="IPR054691">
    <property type="entry name" value="LeuA/HCS_post-cat"/>
</dbReference>
<dbReference type="Pfam" id="PF00682">
    <property type="entry name" value="HMGL-like"/>
    <property type="match status" value="1"/>
</dbReference>
<dbReference type="InterPro" id="IPR002034">
    <property type="entry name" value="AIPM/Hcit_synth_CS"/>
</dbReference>
<sequence>MLLITCYIINQNNRWNCLSARYIIYKYNNFIAQNFMKKSKDKKHGNFLINDTTLRDGEQTAGVIFSYNEKIIIAKMLDEIGVNEIEAGIPIMGGEEKDAVKTINSLGLNAKIISWNRANIDDVKASLDIGMRYVHISIPISDIHMQYKINKDFDYVKKTLINICRILIKEQVVFSVGGEDSSRADKDNLYEIINIAESEGAYKYRYSDTVGILNPLEIYKNIKLIKSKFKQIAIEIHAHNDLGMATGNSVAAIEAGADFVSGSIAGIGERTGNCALEEVIAYFKFIEKKEIDFDFKKVKKLAEIIAKITKRPIPVNKPILGRNIFHHEAGIHTDGIIKNPINYEPYQPEEVGLKRKLLAGKHSGTSIIKFKLKKMGIAINETEAKDILSAVRQKSIDIKRNLNDGEIMDIYFNIKH</sequence>
<dbReference type="InterPro" id="IPR013785">
    <property type="entry name" value="Aldolase_TIM"/>
</dbReference>
<evidence type="ECO:0000256" key="1">
    <source>
        <dbReference type="ARBA" id="ARBA00022679"/>
    </source>
</evidence>
<dbReference type="PROSITE" id="PS00816">
    <property type="entry name" value="AIPM_HOMOCIT_SYNTH_2"/>
    <property type="match status" value="1"/>
</dbReference>
<feature type="domain" description="Pyruvate carboxyltransferase" evidence="3">
    <location>
        <begin position="47"/>
        <end position="299"/>
    </location>
</feature>
<dbReference type="PANTHER" id="PTHR42880">
    <property type="entry name" value="HOMOCITRATE SYNTHASE"/>
    <property type="match status" value="1"/>
</dbReference>
<evidence type="ECO:0000313" key="5">
    <source>
        <dbReference type="Proteomes" id="UP000316562"/>
    </source>
</evidence>
<organism evidence="4 5">
    <name type="scientific">Acididesulfobacter guangdongensis</name>
    <dbReference type="NCBI Taxonomy" id="2597225"/>
    <lineage>
        <taxon>Bacteria</taxon>
        <taxon>Deltaproteobacteria</taxon>
        <taxon>Candidatus Acidulodesulfobacterales</taxon>
        <taxon>Candidatus Acididesulfobacter</taxon>
    </lineage>
</organism>
<dbReference type="GO" id="GO:0019752">
    <property type="term" value="P:carboxylic acid metabolic process"/>
    <property type="evidence" value="ECO:0007669"/>
    <property type="project" value="InterPro"/>
</dbReference>
<dbReference type="Gene3D" id="1.10.238.260">
    <property type="match status" value="1"/>
</dbReference>
<dbReference type="SUPFAM" id="SSF51569">
    <property type="entry name" value="Aldolase"/>
    <property type="match status" value="1"/>
</dbReference>